<dbReference type="Gene3D" id="3.30.160.880">
    <property type="entry name" value="Cell division protein ZapA protomer, N-terminal domain"/>
    <property type="match status" value="1"/>
</dbReference>
<keyword evidence="1" id="KW-0132">Cell division</keyword>
<organism evidence="1 2">
    <name type="scientific">Sphingomonas vulcanisoli</name>
    <dbReference type="NCBI Taxonomy" id="1658060"/>
    <lineage>
        <taxon>Bacteria</taxon>
        <taxon>Pseudomonadati</taxon>
        <taxon>Pseudomonadota</taxon>
        <taxon>Alphaproteobacteria</taxon>
        <taxon>Sphingomonadales</taxon>
        <taxon>Sphingomonadaceae</taxon>
        <taxon>Sphingomonas</taxon>
    </lineage>
</organism>
<dbReference type="RefSeq" id="WP_167074006.1">
    <property type="nucleotide sequence ID" value="NZ_JAAOZC010000006.1"/>
</dbReference>
<dbReference type="EMBL" id="JAAOZC010000006">
    <property type="protein sequence ID" value="NIJ08905.1"/>
    <property type="molecule type" value="Genomic_DNA"/>
</dbReference>
<dbReference type="Proteomes" id="UP000727456">
    <property type="component" value="Unassembled WGS sequence"/>
</dbReference>
<dbReference type="InterPro" id="IPR007838">
    <property type="entry name" value="Cell_div_ZapA-like"/>
</dbReference>
<dbReference type="SUPFAM" id="SSF102829">
    <property type="entry name" value="Cell division protein ZapA-like"/>
    <property type="match status" value="1"/>
</dbReference>
<accession>A0ABX0TYS9</accession>
<keyword evidence="1" id="KW-0131">Cell cycle</keyword>
<protein>
    <submittedName>
        <fullName evidence="1">Cell division protein ZapA</fullName>
    </submittedName>
</protein>
<dbReference type="InterPro" id="IPR042233">
    <property type="entry name" value="Cell_div_ZapA_N"/>
</dbReference>
<name>A0ABX0TYS9_9SPHN</name>
<reference evidence="1 2" key="1">
    <citation type="submission" date="2020-03" db="EMBL/GenBank/DDBJ databases">
        <title>Genomic Encyclopedia of Type Strains, Phase III (KMG-III): the genomes of soil and plant-associated and newly described type strains.</title>
        <authorList>
            <person name="Whitman W."/>
        </authorList>
    </citation>
    <scope>NUCLEOTIDE SEQUENCE [LARGE SCALE GENOMIC DNA]</scope>
    <source>
        <strain evidence="1 2">CECT 8804</strain>
    </source>
</reference>
<evidence type="ECO:0000313" key="2">
    <source>
        <dbReference type="Proteomes" id="UP000727456"/>
    </source>
</evidence>
<gene>
    <name evidence="1" type="ORF">FHS31_002529</name>
</gene>
<dbReference type="Pfam" id="PF05164">
    <property type="entry name" value="ZapA"/>
    <property type="match status" value="1"/>
</dbReference>
<proteinExistence type="predicted"/>
<keyword evidence="2" id="KW-1185">Reference proteome</keyword>
<comment type="caution">
    <text evidence="1">The sequence shown here is derived from an EMBL/GenBank/DDBJ whole genome shotgun (WGS) entry which is preliminary data.</text>
</comment>
<sequence>MAQVKLSIGGRQYELACRAGEEAHYEALAQKIDAKAQDVLGALGGVSETRLLLLASLLLADEIDSRPPGAAPPPPPAPAIDPKLVPLLEQFAERLEALGDKLEKAMPSA</sequence>
<dbReference type="GO" id="GO:0051301">
    <property type="term" value="P:cell division"/>
    <property type="evidence" value="ECO:0007669"/>
    <property type="project" value="UniProtKB-KW"/>
</dbReference>
<evidence type="ECO:0000313" key="1">
    <source>
        <dbReference type="EMBL" id="NIJ08905.1"/>
    </source>
</evidence>
<dbReference type="InterPro" id="IPR036192">
    <property type="entry name" value="Cell_div_ZapA-like_sf"/>
</dbReference>